<dbReference type="GO" id="GO:0047605">
    <property type="term" value="F:acetolactate decarboxylase activity"/>
    <property type="evidence" value="ECO:0007669"/>
    <property type="project" value="UniProtKB-UniRule"/>
</dbReference>
<keyword evidence="10" id="KW-0732">Signal</keyword>
<keyword evidence="12" id="KW-1185">Reference proteome</keyword>
<organism evidence="11 12">
    <name type="scientific">Pedobacter hiemivivus</name>
    <dbReference type="NCBI Taxonomy" id="2530454"/>
    <lineage>
        <taxon>Bacteria</taxon>
        <taxon>Pseudomonadati</taxon>
        <taxon>Bacteroidota</taxon>
        <taxon>Sphingobacteriia</taxon>
        <taxon>Sphingobacteriales</taxon>
        <taxon>Sphingobacteriaceae</taxon>
        <taxon>Pedobacter</taxon>
    </lineage>
</organism>
<comment type="pathway">
    <text evidence="2 9">Polyol metabolism; (R,R)-butane-2,3-diol biosynthesis; (R,R)-butane-2,3-diol from pyruvate: step 2/3.</text>
</comment>
<feature type="chain" id="PRO_5020604651" description="Alpha-acetolactate decarboxylase" evidence="10">
    <location>
        <begin position="22"/>
        <end position="266"/>
    </location>
</feature>
<comment type="similarity">
    <text evidence="3 9">Belongs to the alpha-acetolactate decarboxylase family.</text>
</comment>
<protein>
    <recommendedName>
        <fullName evidence="5 9">Alpha-acetolactate decarboxylase</fullName>
        <ecNumber evidence="4 9">4.1.1.5</ecNumber>
    </recommendedName>
</protein>
<dbReference type="PANTHER" id="PTHR35524">
    <property type="entry name" value="ALPHA-ACETOLACTATE DECARBOXYLASE"/>
    <property type="match status" value="1"/>
</dbReference>
<evidence type="ECO:0000256" key="9">
    <source>
        <dbReference type="PIRNR" id="PIRNR001332"/>
    </source>
</evidence>
<dbReference type="Proteomes" id="UP000291117">
    <property type="component" value="Unassembled WGS sequence"/>
</dbReference>
<dbReference type="AlphaFoldDB" id="A0A4R0N090"/>
<dbReference type="Gene3D" id="3.30.1330.80">
    <property type="entry name" value="Hypothetical protein, similar to alpha- acetolactate decarboxylase, domain 2"/>
    <property type="match status" value="2"/>
</dbReference>
<comment type="catalytic activity">
    <reaction evidence="1 9">
        <text>(2S)-2-acetolactate + H(+) = (R)-acetoin + CO2</text>
        <dbReference type="Rhea" id="RHEA:21580"/>
        <dbReference type="ChEBI" id="CHEBI:15378"/>
        <dbReference type="ChEBI" id="CHEBI:15686"/>
        <dbReference type="ChEBI" id="CHEBI:16526"/>
        <dbReference type="ChEBI" id="CHEBI:58476"/>
        <dbReference type="EC" id="4.1.1.5"/>
    </reaction>
</comment>
<keyword evidence="8 9" id="KW-0456">Lyase</keyword>
<evidence type="ECO:0000256" key="8">
    <source>
        <dbReference type="ARBA" id="ARBA00023239"/>
    </source>
</evidence>
<evidence type="ECO:0000256" key="1">
    <source>
        <dbReference type="ARBA" id="ARBA00001784"/>
    </source>
</evidence>
<dbReference type="NCBIfam" id="TIGR01252">
    <property type="entry name" value="acetolac_decarb"/>
    <property type="match status" value="1"/>
</dbReference>
<evidence type="ECO:0000313" key="12">
    <source>
        <dbReference type="Proteomes" id="UP000291117"/>
    </source>
</evidence>
<dbReference type="PANTHER" id="PTHR35524:SF1">
    <property type="entry name" value="ALPHA-ACETOLACTATE DECARBOXYLASE"/>
    <property type="match status" value="1"/>
</dbReference>
<evidence type="ECO:0000256" key="5">
    <source>
        <dbReference type="ARBA" id="ARBA00020164"/>
    </source>
</evidence>
<reference evidence="11 12" key="1">
    <citation type="submission" date="2019-02" db="EMBL/GenBank/DDBJ databases">
        <title>Pedobacter sp. RP-3-8 sp. nov., isolated from Arctic soil.</title>
        <authorList>
            <person name="Dahal R.H."/>
        </authorList>
    </citation>
    <scope>NUCLEOTIDE SEQUENCE [LARGE SCALE GENOMIC DNA]</scope>
    <source>
        <strain evidence="11 12">RP-3-8</strain>
    </source>
</reference>
<evidence type="ECO:0000256" key="2">
    <source>
        <dbReference type="ARBA" id="ARBA00005170"/>
    </source>
</evidence>
<gene>
    <name evidence="11" type="primary">budA</name>
    <name evidence="11" type="ORF">EZ444_17665</name>
</gene>
<name>A0A4R0N090_9SPHI</name>
<dbReference type="SUPFAM" id="SSF117856">
    <property type="entry name" value="AF0104/ALDC/Ptd012-like"/>
    <property type="match status" value="1"/>
</dbReference>
<dbReference type="InterPro" id="IPR005128">
    <property type="entry name" value="Acetolactate_a_deCO2ase"/>
</dbReference>
<dbReference type="EMBL" id="SJSM01000012">
    <property type="protein sequence ID" value="TCC93091.1"/>
    <property type="molecule type" value="Genomic_DNA"/>
</dbReference>
<keyword evidence="7 9" id="KW-0005">Acetoin biosynthesis</keyword>
<comment type="caution">
    <text evidence="11">The sequence shown here is derived from an EMBL/GenBank/DDBJ whole genome shotgun (WGS) entry which is preliminary data.</text>
</comment>
<evidence type="ECO:0000256" key="3">
    <source>
        <dbReference type="ARBA" id="ARBA00007106"/>
    </source>
</evidence>
<dbReference type="PIRSF" id="PIRSF001332">
    <property type="entry name" value="Acetolac_decarb"/>
    <property type="match status" value="1"/>
</dbReference>
<dbReference type="Pfam" id="PF03306">
    <property type="entry name" value="AAL_decarboxy"/>
    <property type="match status" value="1"/>
</dbReference>
<evidence type="ECO:0000256" key="7">
    <source>
        <dbReference type="ARBA" id="ARBA00023061"/>
    </source>
</evidence>
<proteinExistence type="inferred from homology"/>
<accession>A0A4R0N090</accession>
<feature type="signal peptide" evidence="10">
    <location>
        <begin position="1"/>
        <end position="21"/>
    </location>
</feature>
<dbReference type="GO" id="GO:0045151">
    <property type="term" value="P:acetoin biosynthetic process"/>
    <property type="evidence" value="ECO:0007669"/>
    <property type="project" value="UniProtKB-UniRule"/>
</dbReference>
<evidence type="ECO:0000313" key="11">
    <source>
        <dbReference type="EMBL" id="TCC93091.1"/>
    </source>
</evidence>
<dbReference type="UniPathway" id="UPA00626">
    <property type="reaction ID" value="UER00678"/>
</dbReference>
<evidence type="ECO:0000256" key="10">
    <source>
        <dbReference type="SAM" id="SignalP"/>
    </source>
</evidence>
<evidence type="ECO:0000256" key="4">
    <source>
        <dbReference type="ARBA" id="ARBA00013204"/>
    </source>
</evidence>
<dbReference type="EC" id="4.1.1.5" evidence="4 9"/>
<evidence type="ECO:0000256" key="6">
    <source>
        <dbReference type="ARBA" id="ARBA00022793"/>
    </source>
</evidence>
<keyword evidence="6 9" id="KW-0210">Decarboxylase</keyword>
<dbReference type="OrthoDB" id="8612680at2"/>
<dbReference type="RefSeq" id="WP_131610466.1">
    <property type="nucleotide sequence ID" value="NZ_SJSM01000012.1"/>
</dbReference>
<dbReference type="CDD" id="cd17299">
    <property type="entry name" value="acetolactate_decarboxylase"/>
    <property type="match status" value="1"/>
</dbReference>
<sequence>MNKIYYCLVGFVCLSSWTANAQLKSDRKNNTLYTAGHAGAFIGGLYDAFAPYNKLMKHGDFGLGAPDKLDGELLILHGKIYQTQSNGKTFEIPDAGSTPFSVVNFFHADKVLKASVPMSKMQVYAYLDSVMPNQNGIYAIRIKGVFNSIKTRAFPPVTNKPYAPLAQLLSLQQFFNFSHISGDLVGYRIPAYMEGSNITGYHFHFLSDDKKGGGHIIDLLTGNVTIEIDELDSFTVDIPQTKEFSSFDFKKDRREEVRQVENGKSN</sequence>